<dbReference type="InterPro" id="IPR052537">
    <property type="entry name" value="Extradiol_RC_dioxygenase"/>
</dbReference>
<dbReference type="CDD" id="cd08347">
    <property type="entry name" value="PcpA_C_like"/>
    <property type="match status" value="1"/>
</dbReference>
<comment type="caution">
    <text evidence="2">The sequence shown here is derived from an EMBL/GenBank/DDBJ whole genome shotgun (WGS) entry which is preliminary data.</text>
</comment>
<dbReference type="PANTHER" id="PTHR36110">
    <property type="entry name" value="RING-CLEAVING DIOXYGENASE MHQE-RELATED"/>
    <property type="match status" value="1"/>
</dbReference>
<gene>
    <name evidence="2" type="primary">gloA_4</name>
    <name evidence="2" type="ORF">IWT126_02415</name>
</gene>
<protein>
    <submittedName>
        <fullName evidence="2">Glyoxalase</fullName>
    </submittedName>
</protein>
<dbReference type="PANTHER" id="PTHR36110:SF3">
    <property type="entry name" value="VOC DOMAIN-CONTAINING PROTEIN"/>
    <property type="match status" value="1"/>
</dbReference>
<dbReference type="Pfam" id="PF00903">
    <property type="entry name" value="Glyoxalase"/>
    <property type="match status" value="1"/>
</dbReference>
<feature type="domain" description="VOC" evidence="1">
    <location>
        <begin position="202"/>
        <end position="321"/>
    </location>
</feature>
<dbReference type="PROSITE" id="PS51819">
    <property type="entry name" value="VOC"/>
    <property type="match status" value="2"/>
</dbReference>
<dbReference type="EMBL" id="BCMG01000016">
    <property type="protein sequence ID" value="GAX02346.1"/>
    <property type="molecule type" value="Genomic_DNA"/>
</dbReference>
<dbReference type="STRING" id="1302250.GCA_001313225_03587"/>
<proteinExistence type="predicted"/>
<evidence type="ECO:0000313" key="3">
    <source>
        <dbReference type="Proteomes" id="UP000198402"/>
    </source>
</evidence>
<dbReference type="Gene3D" id="3.10.180.10">
    <property type="entry name" value="2,3-Dihydroxybiphenyl 1,2-Dioxygenase, domain 1"/>
    <property type="match status" value="2"/>
</dbReference>
<reference evidence="2 3" key="1">
    <citation type="submission" date="2015-11" db="EMBL/GenBank/DDBJ databases">
        <title>Draft genome sequences of new species of the genus Lactobacillus isolated from orchardgrass silage.</title>
        <authorList>
            <person name="Tohno M."/>
            <person name="Tanizawa Y."/>
            <person name="Arita M."/>
        </authorList>
    </citation>
    <scope>NUCLEOTIDE SEQUENCE [LARGE SCALE GENOMIC DNA]</scope>
    <source>
        <strain evidence="2 3">IWT126</strain>
    </source>
</reference>
<dbReference type="InterPro" id="IPR029068">
    <property type="entry name" value="Glyas_Bleomycin-R_OHBP_Dase"/>
</dbReference>
<dbReference type="InterPro" id="IPR004360">
    <property type="entry name" value="Glyas_Fos-R_dOase_dom"/>
</dbReference>
<accession>A0A1Z5IKY0</accession>
<keyword evidence="3" id="KW-1185">Reference proteome</keyword>
<evidence type="ECO:0000313" key="2">
    <source>
        <dbReference type="EMBL" id="GAX02346.1"/>
    </source>
</evidence>
<organism evidence="2 3">
    <name type="scientific">Secundilactobacillus silagei JCM 19001</name>
    <dbReference type="NCBI Taxonomy" id="1302250"/>
    <lineage>
        <taxon>Bacteria</taxon>
        <taxon>Bacillati</taxon>
        <taxon>Bacillota</taxon>
        <taxon>Bacilli</taxon>
        <taxon>Lactobacillales</taxon>
        <taxon>Lactobacillaceae</taxon>
        <taxon>Secundilactobacillus</taxon>
    </lineage>
</organism>
<name>A0A1Z5IKY0_9LACO</name>
<feature type="domain" description="VOC" evidence="1">
    <location>
        <begin position="51"/>
        <end position="177"/>
    </location>
</feature>
<dbReference type="Proteomes" id="UP000198402">
    <property type="component" value="Unassembled WGS sequence"/>
</dbReference>
<dbReference type="AlphaFoldDB" id="A0A1Z5IKY0"/>
<sequence>MQLSAHLNPIRIHYTSQANIIVPNPIICHNTVKIKPCIGGGIIMENTDLIGLHHITAITSSAPKIFHFMTEVLGLHLIKKTVNQDDVATYHLYFTDDMGTAGTDLTFFDFPGIGRGHYGKNSISRIGFRVPSDAALAYWAQRFAQYGVKTDAIQEQFGAKILPFYDFDQQRYQLVSDEHNAGLPGGTPYRHSPVPSEMAISGLGPTMITVSQPNRLGDILTNLMGFSQLATQGAQTLYELHNGGHGAQVIVESSLILPDGIQGFGTVHHMAFRTPDTDSLNYWIERIQQTDLHDSGFVERFYFQSEYFRTAPGVLFEIATDGPGFLVDETYEQAGIHLELPPFLEAQRSAIEANLVPFNSGEVINHD</sequence>
<evidence type="ECO:0000259" key="1">
    <source>
        <dbReference type="PROSITE" id="PS51819"/>
    </source>
</evidence>
<dbReference type="InterPro" id="IPR037523">
    <property type="entry name" value="VOC_core"/>
</dbReference>
<dbReference type="SUPFAM" id="SSF54593">
    <property type="entry name" value="Glyoxalase/Bleomycin resistance protein/Dihydroxybiphenyl dioxygenase"/>
    <property type="match status" value="1"/>
</dbReference>